<dbReference type="Gene3D" id="6.20.210.20">
    <property type="entry name" value="THAP domain"/>
    <property type="match status" value="1"/>
</dbReference>
<evidence type="ECO:0000313" key="8">
    <source>
        <dbReference type="Proteomes" id="UP000007819"/>
    </source>
</evidence>
<dbReference type="SUPFAM" id="SSF57716">
    <property type="entry name" value="Glucocorticoid receptor-like (DNA-binding domain)"/>
    <property type="match status" value="1"/>
</dbReference>
<dbReference type="PROSITE" id="PS50950">
    <property type="entry name" value="ZF_THAP"/>
    <property type="match status" value="1"/>
</dbReference>
<organism evidence="7 8">
    <name type="scientific">Acyrthosiphon pisum</name>
    <name type="common">Pea aphid</name>
    <dbReference type="NCBI Taxonomy" id="7029"/>
    <lineage>
        <taxon>Eukaryota</taxon>
        <taxon>Metazoa</taxon>
        <taxon>Ecdysozoa</taxon>
        <taxon>Arthropoda</taxon>
        <taxon>Hexapoda</taxon>
        <taxon>Insecta</taxon>
        <taxon>Pterygota</taxon>
        <taxon>Neoptera</taxon>
        <taxon>Paraneoptera</taxon>
        <taxon>Hemiptera</taxon>
        <taxon>Sternorrhyncha</taxon>
        <taxon>Aphidomorpha</taxon>
        <taxon>Aphidoidea</taxon>
        <taxon>Aphididae</taxon>
        <taxon>Macrosiphini</taxon>
        <taxon>Acyrthosiphon</taxon>
    </lineage>
</organism>
<protein>
    <recommendedName>
        <fullName evidence="6">THAP-type domain-containing protein</fullName>
    </recommendedName>
</protein>
<dbReference type="SMART" id="SM00980">
    <property type="entry name" value="THAP"/>
    <property type="match status" value="1"/>
</dbReference>
<reference evidence="8" key="1">
    <citation type="submission" date="2010-06" db="EMBL/GenBank/DDBJ databases">
        <authorList>
            <person name="Jiang H."/>
            <person name="Abraham K."/>
            <person name="Ali S."/>
            <person name="Alsbrooks S.L."/>
            <person name="Anim B.N."/>
            <person name="Anosike U.S."/>
            <person name="Attaway T."/>
            <person name="Bandaranaike D.P."/>
            <person name="Battles P.K."/>
            <person name="Bell S.N."/>
            <person name="Bell A.V."/>
            <person name="Beltran B."/>
            <person name="Bickham C."/>
            <person name="Bustamante Y."/>
            <person name="Caleb T."/>
            <person name="Canada A."/>
            <person name="Cardenas V."/>
            <person name="Carter K."/>
            <person name="Chacko J."/>
            <person name="Chandrabose M.N."/>
            <person name="Chavez D."/>
            <person name="Chavez A."/>
            <person name="Chen L."/>
            <person name="Chu H.-S."/>
            <person name="Claassen K.J."/>
            <person name="Cockrell R."/>
            <person name="Collins M."/>
            <person name="Cooper J.A."/>
            <person name="Cree A."/>
            <person name="Curry S.M."/>
            <person name="Da Y."/>
            <person name="Dao M.D."/>
            <person name="Das B."/>
            <person name="Davila M.-L."/>
            <person name="Davy-Carroll L."/>
            <person name="Denson S."/>
            <person name="Dinh H."/>
            <person name="Ebong V.E."/>
            <person name="Edwards J.R."/>
            <person name="Egan A."/>
            <person name="El-Daye J."/>
            <person name="Escobedo L."/>
            <person name="Fernandez S."/>
            <person name="Fernando P.R."/>
            <person name="Flagg N."/>
            <person name="Forbes L.D."/>
            <person name="Fowler R.G."/>
            <person name="Fu Q."/>
            <person name="Gabisi R.A."/>
            <person name="Ganer J."/>
            <person name="Garbino Pronczuk A."/>
            <person name="Garcia R.M."/>
            <person name="Garner T."/>
            <person name="Garrett T.E."/>
            <person name="Gonzalez D.A."/>
            <person name="Hamid H."/>
            <person name="Hawkins E.S."/>
            <person name="Hirani K."/>
            <person name="Hogues M.E."/>
            <person name="Hollins B."/>
            <person name="Hsiao C.-H."/>
            <person name="Jabil R."/>
            <person name="James M.L."/>
            <person name="Jhangiani S.N."/>
            <person name="Johnson B."/>
            <person name="Johnson Q."/>
            <person name="Joshi V."/>
            <person name="Kalu J.B."/>
            <person name="Kam C."/>
            <person name="Kashfia A."/>
            <person name="Keebler J."/>
            <person name="Kisamo H."/>
            <person name="Kovar C.L."/>
            <person name="Lago L.A."/>
            <person name="Lai C.-Y."/>
            <person name="Laidlaw J."/>
            <person name="Lara F."/>
            <person name="Le T.-K."/>
            <person name="Lee S.L."/>
            <person name="Legall F.H."/>
            <person name="Lemon S.J."/>
            <person name="Lewis L.R."/>
            <person name="Li B."/>
            <person name="Liu Y."/>
            <person name="Liu Y.-S."/>
            <person name="Lopez J."/>
            <person name="Lozado R.J."/>
            <person name="Lu J."/>
            <person name="Madu R.C."/>
            <person name="Maheshwari M."/>
            <person name="Maheshwari R."/>
            <person name="Malloy K."/>
            <person name="Martinez E."/>
            <person name="Mathew T."/>
            <person name="Mercado I.C."/>
            <person name="Mercado C."/>
            <person name="Meyer B."/>
            <person name="Montgomery K."/>
            <person name="Morgan M.B."/>
            <person name="Munidasa M."/>
            <person name="Nazareth L.V."/>
            <person name="Nelson J."/>
            <person name="Ng B.M."/>
            <person name="Nguyen N.B."/>
            <person name="Nguyen P.Q."/>
            <person name="Nguyen T."/>
            <person name="Obregon M."/>
            <person name="Okwuonu G.O."/>
            <person name="Onwere C.G."/>
            <person name="Orozco G."/>
            <person name="Parra A."/>
            <person name="Patel S."/>
            <person name="Patil S."/>
            <person name="Perez A."/>
            <person name="Perez Y."/>
            <person name="Pham C."/>
            <person name="Primus E.L."/>
            <person name="Pu L.-L."/>
            <person name="Puazo M."/>
            <person name="Qin X."/>
            <person name="Quiroz J.B."/>
            <person name="Reese J."/>
            <person name="Richards S."/>
            <person name="Rives C.M."/>
            <person name="Robberts R."/>
            <person name="Ruiz S.J."/>
            <person name="Ruiz M.J."/>
            <person name="Santibanez J."/>
            <person name="Schneider B.W."/>
            <person name="Sisson I."/>
            <person name="Smith M."/>
            <person name="Sodergren E."/>
            <person name="Song X.-Z."/>
            <person name="Song B.B."/>
            <person name="Summersgill H."/>
            <person name="Thelus R."/>
            <person name="Thornton R.D."/>
            <person name="Trejos Z.Y."/>
            <person name="Usmani K."/>
            <person name="Vattathil S."/>
            <person name="Villasana D."/>
            <person name="Walker D.L."/>
            <person name="Wang S."/>
            <person name="Wang K."/>
            <person name="White C.S."/>
            <person name="Williams A.C."/>
            <person name="Williamson J."/>
            <person name="Wilson K."/>
            <person name="Woghiren I.O."/>
            <person name="Woodworth J.R."/>
            <person name="Worley K.C."/>
            <person name="Wright R.A."/>
            <person name="Wu W."/>
            <person name="Young L."/>
            <person name="Zhang L."/>
            <person name="Zhang J."/>
            <person name="Zhu Y."/>
            <person name="Muzny D.M."/>
            <person name="Weinstock G."/>
            <person name="Gibbs R.A."/>
        </authorList>
    </citation>
    <scope>NUCLEOTIDE SEQUENCE [LARGE SCALE GENOMIC DNA]</scope>
    <source>
        <strain evidence="8">LSR1</strain>
    </source>
</reference>
<sequence>MYICCVHAPHDASKTTFSVPKNEGEKEKWEKALGMVLKKSHRVCAKHFETYDIKSTWESGEGLNKYTICLKIPRLVEGAVPKLMLNCERKVSNDQNKNVEV</sequence>
<dbReference type="GO" id="GO:0003677">
    <property type="term" value="F:DNA binding"/>
    <property type="evidence" value="ECO:0007669"/>
    <property type="project" value="UniProtKB-UniRule"/>
</dbReference>
<keyword evidence="2 5" id="KW-0863">Zinc-finger</keyword>
<dbReference type="OrthoDB" id="6616931at2759"/>
<dbReference type="SMART" id="SM00692">
    <property type="entry name" value="DM3"/>
    <property type="match status" value="1"/>
</dbReference>
<dbReference type="RefSeq" id="XP_029341478.1">
    <property type="nucleotide sequence ID" value="XM_029485618.1"/>
</dbReference>
<keyword evidence="3" id="KW-0862">Zinc</keyword>
<evidence type="ECO:0000259" key="6">
    <source>
        <dbReference type="PROSITE" id="PS50950"/>
    </source>
</evidence>
<reference evidence="7" key="2">
    <citation type="submission" date="2022-06" db="UniProtKB">
        <authorList>
            <consortium name="EnsemblMetazoa"/>
        </authorList>
    </citation>
    <scope>IDENTIFICATION</scope>
</reference>
<dbReference type="Pfam" id="PF05485">
    <property type="entry name" value="THAP"/>
    <property type="match status" value="1"/>
</dbReference>
<name>A0A8R2NJX1_ACYPI</name>
<feature type="domain" description="THAP-type" evidence="6">
    <location>
        <begin position="1"/>
        <end position="84"/>
    </location>
</feature>
<accession>A0A8R2NJX1</accession>
<dbReference type="InterPro" id="IPR038441">
    <property type="entry name" value="THAP_Znf_sf"/>
</dbReference>
<dbReference type="InterPro" id="IPR006612">
    <property type="entry name" value="THAP_Znf"/>
</dbReference>
<evidence type="ECO:0000256" key="4">
    <source>
        <dbReference type="ARBA" id="ARBA00023125"/>
    </source>
</evidence>
<evidence type="ECO:0000313" key="7">
    <source>
        <dbReference type="EnsemblMetazoa" id="XP_029341478.1"/>
    </source>
</evidence>
<dbReference type="GO" id="GO:0008270">
    <property type="term" value="F:zinc ion binding"/>
    <property type="evidence" value="ECO:0007669"/>
    <property type="project" value="UniProtKB-KW"/>
</dbReference>
<keyword evidence="1" id="KW-0479">Metal-binding</keyword>
<dbReference type="KEGG" id="api:115033303"/>
<evidence type="ECO:0000256" key="3">
    <source>
        <dbReference type="ARBA" id="ARBA00022833"/>
    </source>
</evidence>
<proteinExistence type="predicted"/>
<evidence type="ECO:0000256" key="1">
    <source>
        <dbReference type="ARBA" id="ARBA00022723"/>
    </source>
</evidence>
<keyword evidence="8" id="KW-1185">Reference proteome</keyword>
<dbReference type="Proteomes" id="UP000007819">
    <property type="component" value="Chromosome X"/>
</dbReference>
<dbReference type="AlphaFoldDB" id="A0A8R2NJX1"/>
<keyword evidence="4 5" id="KW-0238">DNA-binding</keyword>
<dbReference type="GeneID" id="115033303"/>
<dbReference type="EnsemblMetazoa" id="XM_029485618.1">
    <property type="protein sequence ID" value="XP_029341478.1"/>
    <property type="gene ID" value="LOC115033303"/>
</dbReference>
<evidence type="ECO:0000256" key="2">
    <source>
        <dbReference type="ARBA" id="ARBA00022771"/>
    </source>
</evidence>
<evidence type="ECO:0000256" key="5">
    <source>
        <dbReference type="PROSITE-ProRule" id="PRU00309"/>
    </source>
</evidence>